<organism evidence="2 3">
    <name type="scientific">Streptomyces mobaraensis (strain ATCC 29032 / DSM 40847 / JCM 4168 / NBRC 13819 / NCIMB 11159 / IPCR 16-22)</name>
    <dbReference type="NCBI Taxonomy" id="1223523"/>
    <lineage>
        <taxon>Bacteria</taxon>
        <taxon>Bacillati</taxon>
        <taxon>Actinomycetota</taxon>
        <taxon>Actinomycetes</taxon>
        <taxon>Kitasatosporales</taxon>
        <taxon>Streptomycetaceae</taxon>
        <taxon>Streptomyces</taxon>
    </lineage>
</organism>
<comment type="caution">
    <text evidence="2">The sequence shown here is derived from an EMBL/GenBank/DDBJ whole genome shotgun (WGS) entry which is preliminary data.</text>
</comment>
<sequence length="98" mass="11032">MVVSHRRQAVSARQHARREQDKALAAMKDAAEQSAKAAGLTSRGSQRPPSPKELAAEIRLHVFNELPVPDDLKRMFSRLQLAQMSPQQRADYEAGRQR</sequence>
<reference evidence="2 3" key="1">
    <citation type="journal article" date="2013" name="Genome Announc.">
        <title>Whole-Genome Shotgun Assembly and Analysis of the Genome of Streptomyces mobaraensis DSM 40847, a Strain for Industrial Production of Microbial Transglutaminase.</title>
        <authorList>
            <person name="Yang H."/>
            <person name="He T."/>
            <person name="Wu W."/>
            <person name="Zhu W."/>
            <person name="Lu B."/>
            <person name="Sun W."/>
        </authorList>
    </citation>
    <scope>NUCLEOTIDE SEQUENCE [LARGE SCALE GENOMIC DNA]</scope>
    <source>
        <strain evidence="2 3">DSM 40847</strain>
    </source>
</reference>
<name>M3C211_STRM1</name>
<gene>
    <name evidence="2" type="ORF">H340_23353</name>
</gene>
<evidence type="ECO:0000313" key="3">
    <source>
        <dbReference type="Proteomes" id="UP000011740"/>
    </source>
</evidence>
<accession>M3C211</accession>
<evidence type="ECO:0000256" key="1">
    <source>
        <dbReference type="SAM" id="MobiDB-lite"/>
    </source>
</evidence>
<dbReference type="PATRIC" id="fig|1223523.3.peg.4750"/>
<dbReference type="AlphaFoldDB" id="M3C211"/>
<dbReference type="EMBL" id="AORZ01000091">
    <property type="protein sequence ID" value="EME98045.1"/>
    <property type="molecule type" value="Genomic_DNA"/>
</dbReference>
<protein>
    <submittedName>
        <fullName evidence="2">Uncharacterized protein</fullName>
    </submittedName>
</protein>
<proteinExistence type="predicted"/>
<feature type="region of interest" description="Disordered" evidence="1">
    <location>
        <begin position="1"/>
        <end position="52"/>
    </location>
</feature>
<evidence type="ECO:0000313" key="2">
    <source>
        <dbReference type="EMBL" id="EME98045.1"/>
    </source>
</evidence>
<dbReference type="STRING" id="1223523.H340_23353"/>
<dbReference type="Proteomes" id="UP000011740">
    <property type="component" value="Unassembled WGS sequence"/>
</dbReference>